<dbReference type="AlphaFoldDB" id="A0A0P1AQC0"/>
<keyword evidence="2" id="KW-1185">Reference proteome</keyword>
<dbReference type="Proteomes" id="UP000054928">
    <property type="component" value="Unassembled WGS sequence"/>
</dbReference>
<dbReference type="GeneID" id="36408773"/>
<organism evidence="1 2">
    <name type="scientific">Plasmopara halstedii</name>
    <name type="common">Downy mildew of sunflower</name>
    <dbReference type="NCBI Taxonomy" id="4781"/>
    <lineage>
        <taxon>Eukaryota</taxon>
        <taxon>Sar</taxon>
        <taxon>Stramenopiles</taxon>
        <taxon>Oomycota</taxon>
        <taxon>Peronosporomycetes</taxon>
        <taxon>Peronosporales</taxon>
        <taxon>Peronosporaceae</taxon>
        <taxon>Plasmopara</taxon>
    </lineage>
</organism>
<protein>
    <submittedName>
        <fullName evidence="1">Uncharacterized protein</fullName>
    </submittedName>
</protein>
<proteinExistence type="predicted"/>
<dbReference type="EMBL" id="CCYD01000667">
    <property type="protein sequence ID" value="CEG43525.1"/>
    <property type="molecule type" value="Genomic_DNA"/>
</dbReference>
<dbReference type="RefSeq" id="XP_024579894.1">
    <property type="nucleotide sequence ID" value="XM_024729526.1"/>
</dbReference>
<name>A0A0P1AQC0_PLAHL</name>
<evidence type="ECO:0000313" key="1">
    <source>
        <dbReference type="EMBL" id="CEG43525.1"/>
    </source>
</evidence>
<accession>A0A0P1AQC0</accession>
<reference evidence="2" key="1">
    <citation type="submission" date="2014-09" db="EMBL/GenBank/DDBJ databases">
        <authorList>
            <person name="Sharma Rahul"/>
            <person name="Thines Marco"/>
        </authorList>
    </citation>
    <scope>NUCLEOTIDE SEQUENCE [LARGE SCALE GENOMIC DNA]</scope>
</reference>
<evidence type="ECO:0000313" key="2">
    <source>
        <dbReference type="Proteomes" id="UP000054928"/>
    </source>
</evidence>
<sequence length="157" mass="17916">MPSYMFRLPRFPNINVGHCTKRDINWYGQRPTTLKEWVSRSSLERGPGTLKIQVPEITRIYSLFNVTCWIIYDDEALLNVSRKACSPRELWLFLPEYFHPNILPRTRLLCSTKVYIVIDHGASSGLINLRSKLGVPLTASLKRLLQTAPSVLGTATV</sequence>